<dbReference type="Pfam" id="PF24711">
    <property type="entry name" value="YxiG"/>
    <property type="match status" value="1"/>
</dbReference>
<proteinExistence type="predicted"/>
<sequence>MNNNSGTKDEINDFFKNHAEYWSIVDIKIDYMKESIRLKLVSTSNQELLKTSIQFNQVLSYYVHQEPVYEGFRLNSFGDNDYLLLSEISYHPEGFGQIFIKSLDSELKEIESLTAPTNFFFQVNNKDCFFIEANSLIINGKQYRNLLKDETILKKPY</sequence>
<dbReference type="AlphaFoldDB" id="A0A7X2S5P2"/>
<dbReference type="RefSeq" id="WP_155112619.1">
    <property type="nucleotide sequence ID" value="NZ_WMIB01000011.1"/>
</dbReference>
<gene>
    <name evidence="1" type="ORF">GKZ89_11795</name>
</gene>
<dbReference type="OrthoDB" id="2881831at2"/>
<name>A0A7X2S5P2_9BACI</name>
<reference evidence="1 2" key="1">
    <citation type="journal article" date="2017" name="Int. J. Syst. Evol. Microbiol.">
        <title>Bacillus mangrovi sp. nov., isolated from a sediment sample from a mangrove forest.</title>
        <authorList>
            <person name="Gupta V."/>
            <person name="Singh P.K."/>
            <person name="Korpole S."/>
            <person name="Tanuku N.R.S."/>
            <person name="Pinnaka A.K."/>
        </authorList>
    </citation>
    <scope>NUCLEOTIDE SEQUENCE [LARGE SCALE GENOMIC DNA]</scope>
    <source>
        <strain evidence="1 2">KCTC 33872</strain>
    </source>
</reference>
<keyword evidence="2" id="KW-1185">Reference proteome</keyword>
<accession>A0A7X2S5P2</accession>
<comment type="caution">
    <text evidence="1">The sequence shown here is derived from an EMBL/GenBank/DDBJ whole genome shotgun (WGS) entry which is preliminary data.</text>
</comment>
<dbReference type="EMBL" id="WMIB01000011">
    <property type="protein sequence ID" value="MTH54092.1"/>
    <property type="molecule type" value="Genomic_DNA"/>
</dbReference>
<evidence type="ECO:0000313" key="1">
    <source>
        <dbReference type="EMBL" id="MTH54092.1"/>
    </source>
</evidence>
<dbReference type="InterPro" id="IPR057808">
    <property type="entry name" value="YxiG"/>
</dbReference>
<protein>
    <submittedName>
        <fullName evidence="1">Uncharacterized protein</fullName>
    </submittedName>
</protein>
<evidence type="ECO:0000313" key="2">
    <source>
        <dbReference type="Proteomes" id="UP000434639"/>
    </source>
</evidence>
<organism evidence="1 2">
    <name type="scientific">Metabacillus mangrovi</name>
    <dbReference type="NCBI Taxonomy" id="1491830"/>
    <lineage>
        <taxon>Bacteria</taxon>
        <taxon>Bacillati</taxon>
        <taxon>Bacillota</taxon>
        <taxon>Bacilli</taxon>
        <taxon>Bacillales</taxon>
        <taxon>Bacillaceae</taxon>
        <taxon>Metabacillus</taxon>
    </lineage>
</organism>
<dbReference type="Proteomes" id="UP000434639">
    <property type="component" value="Unassembled WGS sequence"/>
</dbReference>